<dbReference type="SMART" id="SM00448">
    <property type="entry name" value="REC"/>
    <property type="match status" value="1"/>
</dbReference>
<comment type="caution">
    <text evidence="11">The sequence shown here is derived from an EMBL/GenBank/DDBJ whole genome shotgun (WGS) entry which is preliminary data.</text>
</comment>
<dbReference type="Pfam" id="PF00072">
    <property type="entry name" value="Response_reg"/>
    <property type="match status" value="1"/>
</dbReference>
<feature type="domain" description="HTH araC/xylS-type" evidence="9">
    <location>
        <begin position="248"/>
        <end position="347"/>
    </location>
</feature>
<dbReference type="Gene3D" id="1.10.10.60">
    <property type="entry name" value="Homeodomain-like"/>
    <property type="match status" value="2"/>
</dbReference>
<evidence type="ECO:0000256" key="3">
    <source>
        <dbReference type="ARBA" id="ARBA00022553"/>
    </source>
</evidence>
<evidence type="ECO:0000259" key="9">
    <source>
        <dbReference type="PROSITE" id="PS01124"/>
    </source>
</evidence>
<evidence type="ECO:0000256" key="6">
    <source>
        <dbReference type="ARBA" id="ARBA00023125"/>
    </source>
</evidence>
<sequence length="353" mass="41200">MMRYRVLIVDDEYMIHLSLKKLIQDSALPFDVVAEAEDGSEALNAFEQHLPEIVITDIWMPEMDGLAFIESAKHLKPNTLFIILSGYNEFEYAQKAIRFGVSDFLLKPIVPEQLHHTLHAMYEKLVQSEQRFFEQSRWFIEMNELRDKLAEQLWTADEERAFQTINQMIALYRLHPSPELTMSQFASNVLHSAIRSLEMRDIVFSPAIQVMSRYDPCRTVEETMRGHTSEIVAELKNQRNLGSRLNILKAVQYMEEHFCSEQLTLQEVADSIGISAAYFSRSFRQEMNVSFIKYLIQLRLNKAQELLETTDDSTMDIAHQVGFSDYPHFSKSFKKAFGVTPSHYRKQLKLRRK</sequence>
<evidence type="ECO:0000313" key="11">
    <source>
        <dbReference type="EMBL" id="MFC5986934.1"/>
    </source>
</evidence>
<evidence type="ECO:0000256" key="8">
    <source>
        <dbReference type="PROSITE-ProRule" id="PRU00169"/>
    </source>
</evidence>
<evidence type="ECO:0000256" key="2">
    <source>
        <dbReference type="ARBA" id="ARBA00022490"/>
    </source>
</evidence>
<comment type="subcellular location">
    <subcellularLocation>
        <location evidence="1">Cytoplasm</location>
    </subcellularLocation>
</comment>
<evidence type="ECO:0000256" key="7">
    <source>
        <dbReference type="ARBA" id="ARBA00023163"/>
    </source>
</evidence>
<keyword evidence="2" id="KW-0963">Cytoplasm</keyword>
<dbReference type="Pfam" id="PF12833">
    <property type="entry name" value="HTH_18"/>
    <property type="match status" value="1"/>
</dbReference>
<dbReference type="InterPro" id="IPR001789">
    <property type="entry name" value="Sig_transdc_resp-reg_receiver"/>
</dbReference>
<protein>
    <submittedName>
        <fullName evidence="11">Response regulator</fullName>
    </submittedName>
</protein>
<reference evidence="12" key="1">
    <citation type="journal article" date="2019" name="Int. J. Syst. Evol. Microbiol.">
        <title>The Global Catalogue of Microorganisms (GCM) 10K type strain sequencing project: providing services to taxonomists for standard genome sequencing and annotation.</title>
        <authorList>
            <consortium name="The Broad Institute Genomics Platform"/>
            <consortium name="The Broad Institute Genome Sequencing Center for Infectious Disease"/>
            <person name="Wu L."/>
            <person name="Ma J."/>
        </authorList>
    </citation>
    <scope>NUCLEOTIDE SEQUENCE [LARGE SCALE GENOMIC DNA]</scope>
    <source>
        <strain evidence="12">CCM 8749</strain>
    </source>
</reference>
<evidence type="ECO:0000256" key="4">
    <source>
        <dbReference type="ARBA" id="ARBA00023012"/>
    </source>
</evidence>
<dbReference type="RefSeq" id="WP_379894243.1">
    <property type="nucleotide sequence ID" value="NZ_CBCSCT010000064.1"/>
</dbReference>
<dbReference type="CDD" id="cd17536">
    <property type="entry name" value="REC_YesN-like"/>
    <property type="match status" value="1"/>
</dbReference>
<dbReference type="PROSITE" id="PS50110">
    <property type="entry name" value="RESPONSE_REGULATORY"/>
    <property type="match status" value="1"/>
</dbReference>
<dbReference type="SMART" id="SM00342">
    <property type="entry name" value="HTH_ARAC"/>
    <property type="match status" value="1"/>
</dbReference>
<evidence type="ECO:0000313" key="12">
    <source>
        <dbReference type="Proteomes" id="UP001596250"/>
    </source>
</evidence>
<organism evidence="11 12">
    <name type="scientific">Marinicrinis lubricantis</name>
    <dbReference type="NCBI Taxonomy" id="2086470"/>
    <lineage>
        <taxon>Bacteria</taxon>
        <taxon>Bacillati</taxon>
        <taxon>Bacillota</taxon>
        <taxon>Bacilli</taxon>
        <taxon>Bacillales</taxon>
        <taxon>Paenibacillaceae</taxon>
    </lineage>
</organism>
<keyword evidence="7" id="KW-0804">Transcription</keyword>
<evidence type="ECO:0000256" key="5">
    <source>
        <dbReference type="ARBA" id="ARBA00023015"/>
    </source>
</evidence>
<dbReference type="InterPro" id="IPR018060">
    <property type="entry name" value="HTH_AraC"/>
</dbReference>
<dbReference type="InterPro" id="IPR009057">
    <property type="entry name" value="Homeodomain-like_sf"/>
</dbReference>
<proteinExistence type="predicted"/>
<dbReference type="Gene3D" id="3.40.50.2300">
    <property type="match status" value="1"/>
</dbReference>
<dbReference type="InterPro" id="IPR011006">
    <property type="entry name" value="CheY-like_superfamily"/>
</dbReference>
<dbReference type="InterPro" id="IPR020449">
    <property type="entry name" value="Tscrpt_reg_AraC-type_HTH"/>
</dbReference>
<keyword evidence="3 8" id="KW-0597">Phosphoprotein</keyword>
<feature type="modified residue" description="4-aspartylphosphate" evidence="8">
    <location>
        <position position="57"/>
    </location>
</feature>
<accession>A0ABW1IPL1</accession>
<evidence type="ECO:0000259" key="10">
    <source>
        <dbReference type="PROSITE" id="PS50110"/>
    </source>
</evidence>
<dbReference type="InterPro" id="IPR051552">
    <property type="entry name" value="HptR"/>
</dbReference>
<keyword evidence="12" id="KW-1185">Reference proteome</keyword>
<keyword evidence="6" id="KW-0238">DNA-binding</keyword>
<dbReference type="Proteomes" id="UP001596250">
    <property type="component" value="Unassembled WGS sequence"/>
</dbReference>
<dbReference type="PANTHER" id="PTHR42713:SF3">
    <property type="entry name" value="TRANSCRIPTIONAL REGULATORY PROTEIN HPTR"/>
    <property type="match status" value="1"/>
</dbReference>
<dbReference type="PRINTS" id="PR00032">
    <property type="entry name" value="HTHARAC"/>
</dbReference>
<keyword evidence="5" id="KW-0805">Transcription regulation</keyword>
<evidence type="ECO:0000256" key="1">
    <source>
        <dbReference type="ARBA" id="ARBA00004496"/>
    </source>
</evidence>
<dbReference type="PROSITE" id="PS01124">
    <property type="entry name" value="HTH_ARAC_FAMILY_2"/>
    <property type="match status" value="1"/>
</dbReference>
<keyword evidence="4" id="KW-0902">Two-component regulatory system</keyword>
<dbReference type="SUPFAM" id="SSF52172">
    <property type="entry name" value="CheY-like"/>
    <property type="match status" value="1"/>
</dbReference>
<gene>
    <name evidence="11" type="ORF">ACFPXP_10960</name>
</gene>
<dbReference type="EMBL" id="JBHSQV010000143">
    <property type="protein sequence ID" value="MFC5986934.1"/>
    <property type="molecule type" value="Genomic_DNA"/>
</dbReference>
<feature type="domain" description="Response regulatory" evidence="10">
    <location>
        <begin position="5"/>
        <end position="122"/>
    </location>
</feature>
<dbReference type="SUPFAM" id="SSF46689">
    <property type="entry name" value="Homeodomain-like"/>
    <property type="match status" value="2"/>
</dbReference>
<dbReference type="PANTHER" id="PTHR42713">
    <property type="entry name" value="HISTIDINE KINASE-RELATED"/>
    <property type="match status" value="1"/>
</dbReference>
<name>A0ABW1IPL1_9BACL</name>